<dbReference type="SUPFAM" id="SSF55469">
    <property type="entry name" value="FMN-dependent nitroreductase-like"/>
    <property type="match status" value="2"/>
</dbReference>
<name>A0A3D9BNE2_9RHOB</name>
<comment type="caution">
    <text evidence="2">The sequence shown here is derived from an EMBL/GenBank/DDBJ whole genome shotgun (WGS) entry which is preliminary data.</text>
</comment>
<dbReference type="Proteomes" id="UP000257131">
    <property type="component" value="Unassembled WGS sequence"/>
</dbReference>
<evidence type="ECO:0000256" key="1">
    <source>
        <dbReference type="SAM" id="MobiDB-lite"/>
    </source>
</evidence>
<dbReference type="EMBL" id="QOHR01000024">
    <property type="protein sequence ID" value="REC54861.1"/>
    <property type="molecule type" value="Genomic_DNA"/>
</dbReference>
<accession>A0A3D9BNE2</accession>
<dbReference type="NCBIfam" id="NF047509">
    <property type="entry name" value="Rv3131_FMN_oxido"/>
    <property type="match status" value="1"/>
</dbReference>
<keyword evidence="3" id="KW-1185">Reference proteome</keyword>
<protein>
    <submittedName>
        <fullName evidence="2">Nitroreductase</fullName>
    </submittedName>
</protein>
<dbReference type="RefSeq" id="WP_115981496.1">
    <property type="nucleotide sequence ID" value="NZ_QOHR01000024.1"/>
</dbReference>
<dbReference type="GO" id="GO:0016491">
    <property type="term" value="F:oxidoreductase activity"/>
    <property type="evidence" value="ECO:0007669"/>
    <property type="project" value="InterPro"/>
</dbReference>
<dbReference type="Gene3D" id="3.40.109.10">
    <property type="entry name" value="NADH Oxidase"/>
    <property type="match status" value="1"/>
</dbReference>
<organism evidence="2 3">
    <name type="scientific">Rhodosalinus sediminis</name>
    <dbReference type="NCBI Taxonomy" id="1940533"/>
    <lineage>
        <taxon>Bacteria</taxon>
        <taxon>Pseudomonadati</taxon>
        <taxon>Pseudomonadota</taxon>
        <taxon>Alphaproteobacteria</taxon>
        <taxon>Rhodobacterales</taxon>
        <taxon>Paracoccaceae</taxon>
        <taxon>Rhodosalinus</taxon>
    </lineage>
</organism>
<dbReference type="AlphaFoldDB" id="A0A3D9BNE2"/>
<evidence type="ECO:0000313" key="3">
    <source>
        <dbReference type="Proteomes" id="UP000257131"/>
    </source>
</evidence>
<proteinExistence type="predicted"/>
<gene>
    <name evidence="2" type="ORF">DRV84_13210</name>
</gene>
<reference evidence="2 3" key="1">
    <citation type="journal article" date="2017" name="Int. J. Syst. Evol. Microbiol.">
        <title>Rhodosalinus sediminis gen. nov., sp. nov., isolated from marine saltern.</title>
        <authorList>
            <person name="Guo L.Y."/>
            <person name="Ling S.K."/>
            <person name="Li C.M."/>
            <person name="Chen G.J."/>
            <person name="Du Z.J."/>
        </authorList>
    </citation>
    <scope>NUCLEOTIDE SEQUENCE [LARGE SCALE GENOMIC DNA]</scope>
    <source>
        <strain evidence="2 3">WDN1C137</strain>
    </source>
</reference>
<sequence>MPIDIDGAVAEAVRAPSSHNTQPWLFERADGGLRLCADRTRALPVNDPEDRELTMSCGAALLTLRVAVARQGAGAEVTLLPEGDDSDLLATVEIGGAADPALAALAPAIGARQTHRGDFEGAAVEPEIVQRLAAAAGAEGARLTPVESDSLRAALADLVAEGDATQWADPRWRRELAMWMHPRRMGDGLAMPGVAVPVARFAVRHFDMGDRIGAQDAERARAAPCLAVLGTEGDTPRDWLRAGMALARVLLVAAGDGLQAGYLNQPLQVAALRPRVQTLVRDAGLPQSVLRLGRPDGPPAATPRRPVGEVLVP</sequence>
<dbReference type="InterPro" id="IPR000415">
    <property type="entry name" value="Nitroreductase-like"/>
</dbReference>
<evidence type="ECO:0000313" key="2">
    <source>
        <dbReference type="EMBL" id="REC54861.1"/>
    </source>
</evidence>
<feature type="region of interest" description="Disordered" evidence="1">
    <location>
        <begin position="290"/>
        <end position="313"/>
    </location>
</feature>
<dbReference type="OrthoDB" id="8156917at2"/>